<evidence type="ECO:0000313" key="2">
    <source>
        <dbReference type="Proteomes" id="UP000326582"/>
    </source>
</evidence>
<keyword evidence="2" id="KW-1185">Reference proteome</keyword>
<evidence type="ECO:0000313" key="1">
    <source>
        <dbReference type="EMBL" id="QFZ28577.1"/>
    </source>
</evidence>
<dbReference type="Proteomes" id="UP000326582">
    <property type="component" value="Chromosome 4"/>
</dbReference>
<dbReference type="EMBL" id="CP038487">
    <property type="protein sequence ID" value="QFZ28577.1"/>
    <property type="molecule type" value="Genomic_DNA"/>
</dbReference>
<proteinExistence type="predicted"/>
<sequence length="802" mass="93536">MHACCHKEIFNPLTYVFDLSHLLFILVSTFLSSFYKPKFVNNLIFEQFSPSTGAIPYIHPCCFNMFFTIRKKYLQVGTVALLLLIVSMWTLASSTRSSAMSNNLDALSLSIWSHSTSKYTDRKSAFNKKVTKLFEWRKQYDKQGKFSRADTTITPDQTQLIIPEYYKEPDHNRTDVQPFDPRFTLGMYYNYIRRNSKKQKSIEAPFHWADWVDLSILNSHFFETDQNKRQCSILDNRVYENERAKPDVKERHALDPALFCVADKDLPEDFDDGNRLRMGFNVMKYFGQMEEKKVHMAGKAYLYAAAPLPASVVFLTQDGSYTVIPTKRQKLLHNGLVEDFMSESKSNELNTLKEFNRLKKQVPVSSGVNVDNYEIALKHEDFTFDAKSILKDLEERKATLNFRESSYLESLKYSIAVEKNPPKYFSEAKIIGHAMGDHYDWRFFNGLHHDDKVATLHRMVRVWLSFCRKHDITTWLAHGSLLAWYWNGIAFPWDDDIDVQVPIMSLHKLSMNFNQSLIVEDASYGFGRYFLDCGTFISSRTHGNGNNNIDARFIDIDTGFYIDITGLALTDEGSPKRYDSLLPRDFRKTHTPGEVNKMLQVYNCRNKHFSSFDELSPLVKSYVEGEVAYIPRRYSSILTAVYSKKSLVEKCFKNRFFVPQLRLWVHENDLRFFLRHREELNSFYHVNATDVKKPHTDGGLAFSELEQILRFEDQDLLDLLAYDELLIDYVATRDLTSVHENEIMRHLFGKSTKSIIDGAPHFKPLKFELFLEKLNQTSETFEMKVAKTQEMYQKYMDSTNNN</sequence>
<organism evidence="1 2">
    <name type="scientific">Clavispora lusitaniae</name>
    <name type="common">Candida lusitaniae</name>
    <dbReference type="NCBI Taxonomy" id="36911"/>
    <lineage>
        <taxon>Eukaryota</taxon>
        <taxon>Fungi</taxon>
        <taxon>Dikarya</taxon>
        <taxon>Ascomycota</taxon>
        <taxon>Saccharomycotina</taxon>
        <taxon>Pichiomycetes</taxon>
        <taxon>Metschnikowiaceae</taxon>
        <taxon>Clavispora</taxon>
    </lineage>
</organism>
<reference evidence="2" key="1">
    <citation type="journal article" date="2019" name="MBio">
        <title>Comparative genomics for the elucidation of multidrug resistance (MDR) in Candida lusitaniae.</title>
        <authorList>
            <person name="Kannan A."/>
            <person name="Asner S.A."/>
            <person name="Trachsel E."/>
            <person name="Kelly S."/>
            <person name="Parker J."/>
            <person name="Sanglard D."/>
        </authorList>
    </citation>
    <scope>NUCLEOTIDE SEQUENCE [LARGE SCALE GENOMIC DNA]</scope>
    <source>
        <strain evidence="2">P1</strain>
    </source>
</reference>
<accession>A0ACD0WM24</accession>
<gene>
    <name evidence="1" type="ORF">EJF14_40620</name>
</gene>
<name>A0ACD0WM24_CLALS</name>
<protein>
    <submittedName>
        <fullName evidence="1">Uncharacterized protein</fullName>
    </submittedName>
</protein>